<accession>A0A0D8HGR4</accession>
<dbReference type="Proteomes" id="UP000032360">
    <property type="component" value="Unassembled WGS sequence"/>
</dbReference>
<gene>
    <name evidence="1" type="ORF">AXFE_20260</name>
</gene>
<dbReference type="AlphaFoldDB" id="A0A0D8HGR4"/>
<dbReference type="RefSeq" id="WP_160291807.1">
    <property type="nucleotide sequence ID" value="NZ_JXYS01000065.1"/>
</dbReference>
<organism evidence="1 2">
    <name type="scientific">Acidithrix ferrooxidans</name>
    <dbReference type="NCBI Taxonomy" id="1280514"/>
    <lineage>
        <taxon>Bacteria</taxon>
        <taxon>Bacillati</taxon>
        <taxon>Actinomycetota</taxon>
        <taxon>Acidimicrobiia</taxon>
        <taxon>Acidimicrobiales</taxon>
        <taxon>Acidimicrobiaceae</taxon>
        <taxon>Acidithrix</taxon>
    </lineage>
</organism>
<sequence>MLDLKKVAFVIILSLSISNFQIHGQRVSALLMGEVDATSDLTLGWRIALDGYLG</sequence>
<protein>
    <submittedName>
        <fullName evidence="1">Uncharacterized protein</fullName>
    </submittedName>
</protein>
<evidence type="ECO:0000313" key="1">
    <source>
        <dbReference type="EMBL" id="KJF17113.1"/>
    </source>
</evidence>
<comment type="caution">
    <text evidence="1">The sequence shown here is derived from an EMBL/GenBank/DDBJ whole genome shotgun (WGS) entry which is preliminary data.</text>
</comment>
<proteinExistence type="predicted"/>
<evidence type="ECO:0000313" key="2">
    <source>
        <dbReference type="Proteomes" id="UP000032360"/>
    </source>
</evidence>
<dbReference type="STRING" id="1280514.AXFE_20260"/>
<keyword evidence="2" id="KW-1185">Reference proteome</keyword>
<name>A0A0D8HGR4_9ACTN</name>
<reference evidence="1 2" key="1">
    <citation type="submission" date="2015-01" db="EMBL/GenBank/DDBJ databases">
        <title>Draft genome of the acidophilic iron oxidizer Acidithrix ferrooxidans strain Py-F3.</title>
        <authorList>
            <person name="Poehlein A."/>
            <person name="Eisen S."/>
            <person name="Schloemann M."/>
            <person name="Johnson B.D."/>
            <person name="Daniel R."/>
            <person name="Muehling M."/>
        </authorList>
    </citation>
    <scope>NUCLEOTIDE SEQUENCE [LARGE SCALE GENOMIC DNA]</scope>
    <source>
        <strain evidence="1 2">Py-F3</strain>
    </source>
</reference>
<dbReference type="EMBL" id="JXYS01000065">
    <property type="protein sequence ID" value="KJF17113.1"/>
    <property type="molecule type" value="Genomic_DNA"/>
</dbReference>